<sequence>MCLIVIFRIQVQSASQENAMISVVSASGSRLYTGKHSLNPGSNMIVIPAGSYPKGLQVVTLQRSGGELKREKILLR</sequence>
<protein>
    <recommendedName>
        <fullName evidence="3">Secreted protein (Por secretion system target)</fullName>
    </recommendedName>
</protein>
<reference evidence="1 2" key="1">
    <citation type="submission" date="2019-02" db="EMBL/GenBank/DDBJ databases">
        <title>Genomic Encyclopedia of Type Strains, Phase IV (KMG-IV): sequencing the most valuable type-strain genomes for metagenomic binning, comparative biology and taxonomic classification.</title>
        <authorList>
            <person name="Goeker M."/>
        </authorList>
    </citation>
    <scope>NUCLEOTIDE SEQUENCE [LARGE SCALE GENOMIC DNA]</scope>
    <source>
        <strain evidence="1 2">DSM 18116</strain>
    </source>
</reference>
<evidence type="ECO:0000313" key="2">
    <source>
        <dbReference type="Proteomes" id="UP000293874"/>
    </source>
</evidence>
<proteinExistence type="predicted"/>
<organism evidence="1 2">
    <name type="scientific">Pseudobacter ginsenosidimutans</name>
    <dbReference type="NCBI Taxonomy" id="661488"/>
    <lineage>
        <taxon>Bacteria</taxon>
        <taxon>Pseudomonadati</taxon>
        <taxon>Bacteroidota</taxon>
        <taxon>Chitinophagia</taxon>
        <taxon>Chitinophagales</taxon>
        <taxon>Chitinophagaceae</taxon>
        <taxon>Pseudobacter</taxon>
    </lineage>
</organism>
<dbReference type="RefSeq" id="WP_130539755.1">
    <property type="nucleotide sequence ID" value="NZ_CP042431.1"/>
</dbReference>
<name>A0A4Q7N1V4_9BACT</name>
<evidence type="ECO:0008006" key="3">
    <source>
        <dbReference type="Google" id="ProtNLM"/>
    </source>
</evidence>
<evidence type="ECO:0000313" key="1">
    <source>
        <dbReference type="EMBL" id="RZS75383.1"/>
    </source>
</evidence>
<dbReference type="Proteomes" id="UP000293874">
    <property type="component" value="Unassembled WGS sequence"/>
</dbReference>
<keyword evidence="2" id="KW-1185">Reference proteome</keyword>
<dbReference type="EMBL" id="SGXA01000001">
    <property type="protein sequence ID" value="RZS75383.1"/>
    <property type="molecule type" value="Genomic_DNA"/>
</dbReference>
<comment type="caution">
    <text evidence="1">The sequence shown here is derived from an EMBL/GenBank/DDBJ whole genome shotgun (WGS) entry which is preliminary data.</text>
</comment>
<accession>A0A4Q7N1V4</accession>
<dbReference type="AlphaFoldDB" id="A0A4Q7N1V4"/>
<gene>
    <name evidence="1" type="ORF">EV199_1248</name>
</gene>